<dbReference type="Gene3D" id="3.90.350.10">
    <property type="entry name" value="Transposase Inhibitor Protein From Tn5, Chain A, domain 1"/>
    <property type="match status" value="1"/>
</dbReference>
<gene>
    <name evidence="2" type="ORF">SDC9_144860</name>
</gene>
<dbReference type="SUPFAM" id="SSF53098">
    <property type="entry name" value="Ribonuclease H-like"/>
    <property type="match status" value="1"/>
</dbReference>
<dbReference type="InterPro" id="IPR012337">
    <property type="entry name" value="RNaseH-like_sf"/>
</dbReference>
<evidence type="ECO:0000259" key="1">
    <source>
        <dbReference type="Pfam" id="PF01609"/>
    </source>
</evidence>
<evidence type="ECO:0000313" key="2">
    <source>
        <dbReference type="EMBL" id="MPM97683.1"/>
    </source>
</evidence>
<dbReference type="GO" id="GO:0003677">
    <property type="term" value="F:DNA binding"/>
    <property type="evidence" value="ECO:0007669"/>
    <property type="project" value="InterPro"/>
</dbReference>
<dbReference type="Pfam" id="PF01609">
    <property type="entry name" value="DDE_Tnp_1"/>
    <property type="match status" value="1"/>
</dbReference>
<sequence>MILDFTISDRKFSERSQAEVHILKIRKFIQNHPCILVLDRGYPSSFFFLERLQQGQKFVVRLSSSDFRKEQLIMASADEDVDIEFTQARINPYRHTPFANRLRETGRIRLRFVQVPLPGHAVEFLATNLSRADFSRQEISELYRLRWGIETAYDTLKNKFLLENFTGKKAILIEQDILATVCLYNLTQDLLRDAEIEQREKNKDKHYKYQMKINVNMAIGVVKDDLIRMALETDPGKRAEIFEGVIRAITDNIVPVRENRQFERVNKHPAIKHPASKKHSF</sequence>
<accession>A0A645EA51</accession>
<dbReference type="PANTHER" id="PTHR33258">
    <property type="entry name" value="TRANSPOSASE INSL FOR INSERTION SEQUENCE ELEMENT IS186A-RELATED"/>
    <property type="match status" value="1"/>
</dbReference>
<proteinExistence type="predicted"/>
<dbReference type="GO" id="GO:0004803">
    <property type="term" value="F:transposase activity"/>
    <property type="evidence" value="ECO:0007669"/>
    <property type="project" value="InterPro"/>
</dbReference>
<name>A0A645EA51_9ZZZZ</name>
<feature type="domain" description="Transposase IS4-like" evidence="1">
    <location>
        <begin position="2"/>
        <end position="186"/>
    </location>
</feature>
<dbReference type="PANTHER" id="PTHR33258:SF1">
    <property type="entry name" value="TRANSPOSASE INSL FOR INSERTION SEQUENCE ELEMENT IS186A-RELATED"/>
    <property type="match status" value="1"/>
</dbReference>
<dbReference type="GO" id="GO:0006313">
    <property type="term" value="P:DNA transposition"/>
    <property type="evidence" value="ECO:0007669"/>
    <property type="project" value="InterPro"/>
</dbReference>
<comment type="caution">
    <text evidence="2">The sequence shown here is derived from an EMBL/GenBank/DDBJ whole genome shotgun (WGS) entry which is preliminary data.</text>
</comment>
<dbReference type="EMBL" id="VSSQ01043918">
    <property type="protein sequence ID" value="MPM97683.1"/>
    <property type="molecule type" value="Genomic_DNA"/>
</dbReference>
<dbReference type="AlphaFoldDB" id="A0A645EA51"/>
<dbReference type="InterPro" id="IPR002559">
    <property type="entry name" value="Transposase_11"/>
</dbReference>
<organism evidence="2">
    <name type="scientific">bioreactor metagenome</name>
    <dbReference type="NCBI Taxonomy" id="1076179"/>
    <lineage>
        <taxon>unclassified sequences</taxon>
        <taxon>metagenomes</taxon>
        <taxon>ecological metagenomes</taxon>
    </lineage>
</organism>
<protein>
    <recommendedName>
        <fullName evidence="1">Transposase IS4-like domain-containing protein</fullName>
    </recommendedName>
</protein>
<reference evidence="2" key="1">
    <citation type="submission" date="2019-08" db="EMBL/GenBank/DDBJ databases">
        <authorList>
            <person name="Kucharzyk K."/>
            <person name="Murdoch R.W."/>
            <person name="Higgins S."/>
            <person name="Loffler F."/>
        </authorList>
    </citation>
    <scope>NUCLEOTIDE SEQUENCE</scope>
</reference>